<evidence type="ECO:0000259" key="7">
    <source>
        <dbReference type="PROSITE" id="PS50880"/>
    </source>
</evidence>
<dbReference type="Gene3D" id="3.40.50.670">
    <property type="match status" value="1"/>
</dbReference>
<dbReference type="Pfam" id="PF00204">
    <property type="entry name" value="DNA_gyraseB"/>
    <property type="match status" value="1"/>
</dbReference>
<dbReference type="SUPFAM" id="SSF54211">
    <property type="entry name" value="Ribosomal protein S5 domain 2-like"/>
    <property type="match status" value="1"/>
</dbReference>
<dbReference type="Pfam" id="PF01751">
    <property type="entry name" value="Toprim"/>
    <property type="match status" value="1"/>
</dbReference>
<dbReference type="Gene3D" id="3.30.230.10">
    <property type="match status" value="1"/>
</dbReference>
<dbReference type="InterPro" id="IPR014721">
    <property type="entry name" value="Ribsml_uS5_D2-typ_fold_subgr"/>
</dbReference>
<dbReference type="GO" id="GO:0006265">
    <property type="term" value="P:DNA topological change"/>
    <property type="evidence" value="ECO:0007669"/>
    <property type="project" value="InterPro"/>
</dbReference>
<feature type="domain" description="Toprim" evidence="7">
    <location>
        <begin position="427"/>
        <end position="550"/>
    </location>
</feature>
<comment type="catalytic activity">
    <reaction evidence="1">
        <text>ATP-dependent breakage, passage and rejoining of double-stranded DNA.</text>
        <dbReference type="EC" id="5.6.2.2"/>
    </reaction>
</comment>
<dbReference type="STRING" id="112248.SAMN05444392_12017"/>
<dbReference type="PRINTS" id="PR00418">
    <property type="entry name" value="TPI2FAMILY"/>
</dbReference>
<dbReference type="InterPro" id="IPR000565">
    <property type="entry name" value="Topo_IIA_B"/>
</dbReference>
<sequence length="652" mass="75364">MSIHTYNSDSIQSLGILGGVRAKPASIGLENHNHTFIEILANAIDEHREGYGNEIIITKWLDRSISVQDYGRSVPMDKNSEGEYAYKKVFDELWSGGKYNNNESDGQYQFSLGTNGVGATGTNYTSDFFECKAINSNGYVYSIRYEKGIQVGELVKKRHHLDYHGTIIHWLPSTEVFRGEQEIETDFIKETLKNQAIVNQGLKFTFINQISNEEEIYYYEKGVIDYIEEVSRGNHFTEIMQLKAETKGKEKNEETPFKFKAEISFVFNREIQYMKYFHNSSLLEHGGTPETYIKQGFTKAIDHLLKDRYTKGEKRVTFEDVRDSLIVISNSYSTISLYTDQTKKKMESKFVQEYMTQFLREKLEVYFVENPLEAQKIAEQILINKRSREKAERTRLDVKRKLQSSVNNITNRIDGFINCKSKDNSQTELYIVEGKSALGSTKQGRNAEFQAIYALRGKILNCLKADYDKIFKNDIIVDLIKLLGCGIEIKSKYNKDLHTFDLDKLRWSKVIITTDADIDGFHIRTLLLTVLYRLVPSLIESGKIYIAESPLYEITQKDQTFFAYTDKEKEAIVKNSKGKVTIQRSKGLGENTAEMMWETTMNPETRKLVQIVKEDVERTQHYFELFLGDDLQGRKQYIEENLHAYIEAGLES</sequence>
<dbReference type="SUPFAM" id="SSF55874">
    <property type="entry name" value="ATPase domain of HSP90 chaperone/DNA topoisomerase II/histidine kinase"/>
    <property type="match status" value="1"/>
</dbReference>
<dbReference type="PANTHER" id="PTHR45866:SF2">
    <property type="entry name" value="DNA TOPOISOMERASE (ATP-HYDROLYZING)"/>
    <property type="match status" value="1"/>
</dbReference>
<evidence type="ECO:0000313" key="9">
    <source>
        <dbReference type="Proteomes" id="UP000184476"/>
    </source>
</evidence>
<evidence type="ECO:0000256" key="5">
    <source>
        <dbReference type="ARBA" id="ARBA00023125"/>
    </source>
</evidence>
<dbReference type="GO" id="GO:0003677">
    <property type="term" value="F:DNA binding"/>
    <property type="evidence" value="ECO:0007669"/>
    <property type="project" value="UniProtKB-KW"/>
</dbReference>
<keyword evidence="4" id="KW-0460">Magnesium</keyword>
<dbReference type="EMBL" id="FQVL01000020">
    <property type="protein sequence ID" value="SHF39382.1"/>
    <property type="molecule type" value="Genomic_DNA"/>
</dbReference>
<dbReference type="Proteomes" id="UP000184476">
    <property type="component" value="Unassembled WGS sequence"/>
</dbReference>
<evidence type="ECO:0000256" key="2">
    <source>
        <dbReference type="ARBA" id="ARBA00012895"/>
    </source>
</evidence>
<evidence type="ECO:0000256" key="1">
    <source>
        <dbReference type="ARBA" id="ARBA00000185"/>
    </source>
</evidence>
<evidence type="ECO:0000256" key="3">
    <source>
        <dbReference type="ARBA" id="ARBA00022723"/>
    </source>
</evidence>
<dbReference type="InterPro" id="IPR020568">
    <property type="entry name" value="Ribosomal_Su5_D2-typ_SF"/>
</dbReference>
<keyword evidence="6" id="KW-0413">Isomerase</keyword>
<dbReference type="InterPro" id="IPR013759">
    <property type="entry name" value="Topo_IIA_B_C"/>
</dbReference>
<name>A0A1M5BB25_9BACL</name>
<evidence type="ECO:0000256" key="4">
    <source>
        <dbReference type="ARBA" id="ARBA00022842"/>
    </source>
</evidence>
<dbReference type="Gene3D" id="3.30.565.10">
    <property type="entry name" value="Histidine kinase-like ATPase, C-terminal domain"/>
    <property type="match status" value="1"/>
</dbReference>
<dbReference type="GO" id="GO:0034335">
    <property type="term" value="F:DNA negative supercoiling activity"/>
    <property type="evidence" value="ECO:0007669"/>
    <property type="project" value="UniProtKB-ARBA"/>
</dbReference>
<accession>A0A1M5BB25</accession>
<dbReference type="InterPro" id="IPR013760">
    <property type="entry name" value="Topo_IIA-like_dom_sf"/>
</dbReference>
<dbReference type="PROSITE" id="PS50880">
    <property type="entry name" value="TOPRIM"/>
    <property type="match status" value="1"/>
</dbReference>
<dbReference type="PANTHER" id="PTHR45866">
    <property type="entry name" value="DNA GYRASE/TOPOISOMERASE SUBUNIT B"/>
    <property type="match status" value="1"/>
</dbReference>
<dbReference type="InterPro" id="IPR001241">
    <property type="entry name" value="Topo_IIA"/>
</dbReference>
<evidence type="ECO:0000313" key="8">
    <source>
        <dbReference type="EMBL" id="SHF39382.1"/>
    </source>
</evidence>
<dbReference type="RefSeq" id="WP_073158281.1">
    <property type="nucleotide sequence ID" value="NZ_FQVL01000020.1"/>
</dbReference>
<evidence type="ECO:0000256" key="6">
    <source>
        <dbReference type="ARBA" id="ARBA00023235"/>
    </source>
</evidence>
<dbReference type="Pfam" id="PF00986">
    <property type="entry name" value="DNA_gyraseB_C"/>
    <property type="match status" value="1"/>
</dbReference>
<dbReference type="InterPro" id="IPR036890">
    <property type="entry name" value="HATPase_C_sf"/>
</dbReference>
<dbReference type="InterPro" id="IPR013506">
    <property type="entry name" value="Topo_IIA_bsu_dom2"/>
</dbReference>
<proteinExistence type="predicted"/>
<dbReference type="InterPro" id="IPR006171">
    <property type="entry name" value="TOPRIM_dom"/>
</dbReference>
<keyword evidence="9" id="KW-1185">Reference proteome</keyword>
<dbReference type="SUPFAM" id="SSF56719">
    <property type="entry name" value="Type II DNA topoisomerase"/>
    <property type="match status" value="1"/>
</dbReference>
<dbReference type="GO" id="GO:0046872">
    <property type="term" value="F:metal ion binding"/>
    <property type="evidence" value="ECO:0007669"/>
    <property type="project" value="UniProtKB-KW"/>
</dbReference>
<dbReference type="AlphaFoldDB" id="A0A1M5BB25"/>
<dbReference type="InterPro" id="IPR002288">
    <property type="entry name" value="DNA_gyrase_B_C"/>
</dbReference>
<dbReference type="GO" id="GO:0005524">
    <property type="term" value="F:ATP binding"/>
    <property type="evidence" value="ECO:0007669"/>
    <property type="project" value="InterPro"/>
</dbReference>
<organism evidence="8 9">
    <name type="scientific">Seinonella peptonophila</name>
    <dbReference type="NCBI Taxonomy" id="112248"/>
    <lineage>
        <taxon>Bacteria</taxon>
        <taxon>Bacillati</taxon>
        <taxon>Bacillota</taxon>
        <taxon>Bacilli</taxon>
        <taxon>Bacillales</taxon>
        <taxon>Thermoactinomycetaceae</taxon>
        <taxon>Seinonella</taxon>
    </lineage>
</organism>
<keyword evidence="3" id="KW-0479">Metal-binding</keyword>
<protein>
    <recommendedName>
        <fullName evidence="2">DNA topoisomerase (ATP-hydrolyzing)</fullName>
        <ecNumber evidence="2">5.6.2.2</ecNumber>
    </recommendedName>
</protein>
<keyword evidence="5" id="KW-0238">DNA-binding</keyword>
<reference evidence="8 9" key="1">
    <citation type="submission" date="2016-11" db="EMBL/GenBank/DDBJ databases">
        <authorList>
            <person name="Jaros S."/>
            <person name="Januszkiewicz K."/>
            <person name="Wedrychowicz H."/>
        </authorList>
    </citation>
    <scope>NUCLEOTIDE SEQUENCE [LARGE SCALE GENOMIC DNA]</scope>
    <source>
        <strain evidence="8 9">DSM 44666</strain>
    </source>
</reference>
<dbReference type="EC" id="5.6.2.2" evidence="2"/>
<dbReference type="OrthoDB" id="9802808at2"/>
<dbReference type="PRINTS" id="PR01159">
    <property type="entry name" value="DNAGYRASEB"/>
</dbReference>
<gene>
    <name evidence="8" type="ORF">SAMN05444392_12017</name>
</gene>
<dbReference type="SMART" id="SM00433">
    <property type="entry name" value="TOP2c"/>
    <property type="match status" value="1"/>
</dbReference>